<keyword evidence="4" id="KW-1185">Reference proteome</keyword>
<evidence type="ECO:0000313" key="2">
    <source>
        <dbReference type="EMBL" id="KYH13618.1"/>
    </source>
</evidence>
<dbReference type="GeneID" id="69904276"/>
<dbReference type="OrthoDB" id="9795347at2"/>
<accession>A0A151A2G2</accession>
<comment type="caution">
    <text evidence="2">The sequence shown here is derived from an EMBL/GenBank/DDBJ whole genome shotgun (WGS) entry which is preliminary data.</text>
</comment>
<dbReference type="SUPFAM" id="SSF53927">
    <property type="entry name" value="Cytidine deaminase-like"/>
    <property type="match status" value="1"/>
</dbReference>
<dbReference type="NCBIfam" id="NF006155">
    <property type="entry name" value="PRK08298.1"/>
    <property type="match status" value="1"/>
</dbReference>
<sequence length="138" mass="15684">MNIEQKLFEEAKSLIEKRYPIGWGGAAAMYSKKHNIYTSVAPEIINASSALCIETGAILEAHKYDDIITHSICVVRDDENSDFKILTPCGTCQERLLYWGHNVKVGVTAEKNDLLYKTLLDLQPFHWTNAYNDIEFNT</sequence>
<accession>A0A2T4RBR4</accession>
<protein>
    <submittedName>
        <fullName evidence="2">Cytidine deaminase</fullName>
    </submittedName>
</protein>
<evidence type="ECO:0000313" key="4">
    <source>
        <dbReference type="Proteomes" id="UP000321040"/>
    </source>
</evidence>
<gene>
    <name evidence="2" type="ORF">A0131_02180</name>
    <name evidence="1" type="ORF">SKL01_07520</name>
</gene>
<evidence type="ECO:0000313" key="1">
    <source>
        <dbReference type="EMBL" id="GEP81574.1"/>
    </source>
</evidence>
<dbReference type="RefSeq" id="WP_061853849.1">
    <property type="nucleotide sequence ID" value="NZ_BKAQ01000005.1"/>
</dbReference>
<organism evidence="2 3">
    <name type="scientific">Staphylococcus kloosii</name>
    <dbReference type="NCBI Taxonomy" id="29384"/>
    <lineage>
        <taxon>Bacteria</taxon>
        <taxon>Bacillati</taxon>
        <taxon>Bacillota</taxon>
        <taxon>Bacilli</taxon>
        <taxon>Bacillales</taxon>
        <taxon>Staphylococcaceae</taxon>
        <taxon>Staphylococcus</taxon>
    </lineage>
</organism>
<name>A0A151A2G2_9STAP</name>
<dbReference type="Proteomes" id="UP000321040">
    <property type="component" value="Unassembled WGS sequence"/>
</dbReference>
<dbReference type="EMBL" id="BKAQ01000005">
    <property type="protein sequence ID" value="GEP81574.1"/>
    <property type="molecule type" value="Genomic_DNA"/>
</dbReference>
<dbReference type="InterPro" id="IPR016193">
    <property type="entry name" value="Cytidine_deaminase-like"/>
</dbReference>
<dbReference type="EMBL" id="LUGM01000002">
    <property type="protein sequence ID" value="KYH13618.1"/>
    <property type="molecule type" value="Genomic_DNA"/>
</dbReference>
<reference evidence="1 4" key="2">
    <citation type="submission" date="2019-07" db="EMBL/GenBank/DDBJ databases">
        <title>Whole genome shotgun sequence of Staphylococcus kloosii NBRC 109624.</title>
        <authorList>
            <person name="Hosoyama A."/>
            <person name="Uohara A."/>
            <person name="Ohji S."/>
            <person name="Ichikawa N."/>
        </authorList>
    </citation>
    <scope>NUCLEOTIDE SEQUENCE [LARGE SCALE GENOMIC DNA]</scope>
    <source>
        <strain evidence="1 4">NBRC 109624</strain>
    </source>
</reference>
<evidence type="ECO:0000313" key="3">
    <source>
        <dbReference type="Proteomes" id="UP000075418"/>
    </source>
</evidence>
<dbReference type="CDD" id="cd01283">
    <property type="entry name" value="cytidine_deaminase"/>
    <property type="match status" value="1"/>
</dbReference>
<dbReference type="Proteomes" id="UP000075418">
    <property type="component" value="Unassembled WGS sequence"/>
</dbReference>
<dbReference type="KEGG" id="skl:C7J89_02910"/>
<dbReference type="AlphaFoldDB" id="A0A151A2G2"/>
<dbReference type="Gene3D" id="3.40.140.10">
    <property type="entry name" value="Cytidine Deaminase, domain 2"/>
    <property type="match status" value="1"/>
</dbReference>
<dbReference type="GO" id="GO:0003824">
    <property type="term" value="F:catalytic activity"/>
    <property type="evidence" value="ECO:0007669"/>
    <property type="project" value="InterPro"/>
</dbReference>
<proteinExistence type="predicted"/>
<reference evidence="2 3" key="1">
    <citation type="submission" date="2016-02" db="EMBL/GenBank/DDBJ databases">
        <title>Draft genome sequence of hydrocarbon degrading Staphylococcus saprophyticus Strain CNV2, isolated from crude-oil contaminated soil from Noonmati Oil Refinery, Guwahati, Assam, India.</title>
        <authorList>
            <person name="Mukherjee A."/>
            <person name="Chettri B."/>
            <person name="Langpoklakpam J."/>
            <person name="Singh A.K."/>
            <person name="Chattopadhyay D.J."/>
        </authorList>
    </citation>
    <scope>NUCLEOTIDE SEQUENCE [LARGE SCALE GENOMIC DNA]</scope>
    <source>
        <strain evidence="2 3">CNV2</strain>
    </source>
</reference>